<evidence type="ECO:0000256" key="3">
    <source>
        <dbReference type="ARBA" id="ARBA00004931"/>
    </source>
</evidence>
<dbReference type="Gene3D" id="3.30.470.10">
    <property type="match status" value="1"/>
</dbReference>
<dbReference type="EC" id="2.6.1.42" evidence="6"/>
<evidence type="ECO:0000256" key="8">
    <source>
        <dbReference type="ARBA" id="ARBA00023304"/>
    </source>
</evidence>
<keyword evidence="8" id="KW-0028">Amino-acid biosynthesis</keyword>
<dbReference type="InterPro" id="IPR043132">
    <property type="entry name" value="BCAT-like_C"/>
</dbReference>
<evidence type="ECO:0000256" key="7">
    <source>
        <dbReference type="ARBA" id="ARBA00014472"/>
    </source>
</evidence>
<dbReference type="EMBL" id="JAQQLI010000093">
    <property type="protein sequence ID" value="MDC7789818.1"/>
    <property type="molecule type" value="Genomic_DNA"/>
</dbReference>
<evidence type="ECO:0000256" key="5">
    <source>
        <dbReference type="ARBA" id="ARBA00009320"/>
    </source>
</evidence>
<dbReference type="RefSeq" id="WP_272780637.1">
    <property type="nucleotide sequence ID" value="NZ_JAQQLI010000093.1"/>
</dbReference>
<evidence type="ECO:0000256" key="10">
    <source>
        <dbReference type="ARBA" id="ARBA00048798"/>
    </source>
</evidence>
<dbReference type="InterPro" id="IPR043131">
    <property type="entry name" value="BCAT-like_N"/>
</dbReference>
<evidence type="ECO:0000256" key="9">
    <source>
        <dbReference type="ARBA" id="ARBA00048212"/>
    </source>
</evidence>
<reference evidence="12" key="1">
    <citation type="journal article" date="2023" name="Microbiol Resour">
        <title>Genome Sequences of Rhodoplanes serenus and Two Thermotolerant Strains, Rhodoplanes tepidamans and 'Rhodoplanes cryptolactis,' Further Refine the Genus.</title>
        <authorList>
            <person name="Rayyan A.A."/>
            <person name="Kyndt J.A."/>
        </authorList>
    </citation>
    <scope>NUCLEOTIDE SEQUENCE</scope>
    <source>
        <strain evidence="12">DSM 9987</strain>
    </source>
</reference>
<dbReference type="PANTHER" id="PTHR42743:SF11">
    <property type="entry name" value="AMINODEOXYCHORISMATE LYASE"/>
    <property type="match status" value="1"/>
</dbReference>
<comment type="catalytic activity">
    <reaction evidence="10">
        <text>L-isoleucine + 2-oxoglutarate = (S)-3-methyl-2-oxopentanoate + L-glutamate</text>
        <dbReference type="Rhea" id="RHEA:24801"/>
        <dbReference type="ChEBI" id="CHEBI:16810"/>
        <dbReference type="ChEBI" id="CHEBI:29985"/>
        <dbReference type="ChEBI" id="CHEBI:35146"/>
        <dbReference type="ChEBI" id="CHEBI:58045"/>
        <dbReference type="EC" id="2.6.1.42"/>
    </reaction>
</comment>
<dbReference type="Gene3D" id="3.20.10.10">
    <property type="entry name" value="D-amino Acid Aminotransferase, subunit A, domain 2"/>
    <property type="match status" value="1"/>
</dbReference>
<reference evidence="12" key="2">
    <citation type="submission" date="2023-02" db="EMBL/GenBank/DDBJ databases">
        <authorList>
            <person name="Rayyan A."/>
            <person name="Meyer T."/>
            <person name="Kyndt J.A."/>
        </authorList>
    </citation>
    <scope>NUCLEOTIDE SEQUENCE</scope>
    <source>
        <strain evidence="12">DSM 9987</strain>
    </source>
</reference>
<proteinExistence type="inferred from homology"/>
<comment type="pathway">
    <text evidence="3">Amino-acid biosynthesis; L-valine biosynthesis; L-valine from pyruvate: step 4/4.</text>
</comment>
<comment type="catalytic activity">
    <reaction evidence="9">
        <text>L-valine + 2-oxoglutarate = 3-methyl-2-oxobutanoate + L-glutamate</text>
        <dbReference type="Rhea" id="RHEA:24813"/>
        <dbReference type="ChEBI" id="CHEBI:11851"/>
        <dbReference type="ChEBI" id="CHEBI:16810"/>
        <dbReference type="ChEBI" id="CHEBI:29985"/>
        <dbReference type="ChEBI" id="CHEBI:57762"/>
        <dbReference type="EC" id="2.6.1.42"/>
    </reaction>
</comment>
<dbReference type="InterPro" id="IPR050571">
    <property type="entry name" value="Class-IV_PLP-Dep_Aminotrnsfr"/>
</dbReference>
<organism evidence="12 13">
    <name type="scientific">Rhodoplanes tepidamans</name>
    <name type="common">Rhodoplanes cryptolactis</name>
    <dbReference type="NCBI Taxonomy" id="200616"/>
    <lineage>
        <taxon>Bacteria</taxon>
        <taxon>Pseudomonadati</taxon>
        <taxon>Pseudomonadota</taxon>
        <taxon>Alphaproteobacteria</taxon>
        <taxon>Hyphomicrobiales</taxon>
        <taxon>Nitrobacteraceae</taxon>
        <taxon>Rhodoplanes</taxon>
    </lineage>
</organism>
<dbReference type="Pfam" id="PF01063">
    <property type="entry name" value="Aminotran_4"/>
    <property type="match status" value="1"/>
</dbReference>
<name>A0ABT5JK04_RHOTP</name>
<evidence type="ECO:0000256" key="6">
    <source>
        <dbReference type="ARBA" id="ARBA00013053"/>
    </source>
</evidence>
<evidence type="ECO:0000256" key="4">
    <source>
        <dbReference type="ARBA" id="ARBA00005072"/>
    </source>
</evidence>
<evidence type="ECO:0000256" key="11">
    <source>
        <dbReference type="ARBA" id="ARBA00049229"/>
    </source>
</evidence>
<evidence type="ECO:0000256" key="2">
    <source>
        <dbReference type="ARBA" id="ARBA00004824"/>
    </source>
</evidence>
<evidence type="ECO:0000313" key="12">
    <source>
        <dbReference type="EMBL" id="MDC7789818.1"/>
    </source>
</evidence>
<sequence>MSRVVYVNGQWRPHRAAMVHVEDRGYQFGDGVYEVCEVQGGRLVDERRHTERLLRSLSELRIPLPLPVSALSVVLHETVRRNRMSDGIVYLQVTRGVARRDHGFPPAGTRPSLVVSARRIDPAIGAATARTGIAVVTLPETRWARVDIKAVALLPNVLAKQAAREQGAREAWFVDRDGFVTEGASSNAWIVTATDELVTRPVGPDILRGISREVVKDAARAGRLTLVERPFTVAEALAAREAFVTAASQIVMPVVRIDGHAVGGGVPGPVAAALRAAFHRHAEFS</sequence>
<evidence type="ECO:0000313" key="13">
    <source>
        <dbReference type="Proteomes" id="UP001165652"/>
    </source>
</evidence>
<comment type="similarity">
    <text evidence="5">Belongs to the class-IV pyridoxal-phosphate-dependent aminotransferase family.</text>
</comment>
<dbReference type="PANTHER" id="PTHR42743">
    <property type="entry name" value="AMINO-ACID AMINOTRANSFERASE"/>
    <property type="match status" value="1"/>
</dbReference>
<dbReference type="NCBIfam" id="NF005209">
    <property type="entry name" value="PRK06680.1"/>
    <property type="match status" value="1"/>
</dbReference>
<dbReference type="SUPFAM" id="SSF56752">
    <property type="entry name" value="D-aminoacid aminotransferase-like PLP-dependent enzymes"/>
    <property type="match status" value="1"/>
</dbReference>
<protein>
    <recommendedName>
        <fullName evidence="7">Probable branched-chain-amino-acid aminotransferase</fullName>
        <ecNumber evidence="6">2.6.1.42</ecNumber>
    </recommendedName>
</protein>
<comment type="pathway">
    <text evidence="4">Amino-acid biosynthesis; L-leucine biosynthesis; L-leucine from 3-methyl-2-oxobutanoate: step 4/4.</text>
</comment>
<comment type="caution">
    <text evidence="12">The sequence shown here is derived from an EMBL/GenBank/DDBJ whole genome shotgun (WGS) entry which is preliminary data.</text>
</comment>
<accession>A0ABT5JK04</accession>
<comment type="pathway">
    <text evidence="2">Amino-acid biosynthesis; L-isoleucine biosynthesis; L-isoleucine from 2-oxobutanoate: step 4/4.</text>
</comment>
<comment type="function">
    <text evidence="1">Acts on leucine, isoleucine and valine.</text>
</comment>
<keyword evidence="13" id="KW-1185">Reference proteome</keyword>
<dbReference type="Proteomes" id="UP001165652">
    <property type="component" value="Unassembled WGS sequence"/>
</dbReference>
<keyword evidence="8" id="KW-0100">Branched-chain amino acid biosynthesis</keyword>
<dbReference type="InterPro" id="IPR036038">
    <property type="entry name" value="Aminotransferase-like"/>
</dbReference>
<comment type="catalytic activity">
    <reaction evidence="11">
        <text>L-leucine + 2-oxoglutarate = 4-methyl-2-oxopentanoate + L-glutamate</text>
        <dbReference type="Rhea" id="RHEA:18321"/>
        <dbReference type="ChEBI" id="CHEBI:16810"/>
        <dbReference type="ChEBI" id="CHEBI:17865"/>
        <dbReference type="ChEBI" id="CHEBI:29985"/>
        <dbReference type="ChEBI" id="CHEBI:57427"/>
        <dbReference type="EC" id="2.6.1.42"/>
    </reaction>
</comment>
<dbReference type="InterPro" id="IPR001544">
    <property type="entry name" value="Aminotrans_IV"/>
</dbReference>
<gene>
    <name evidence="12" type="ORF">PQJ73_29415</name>
</gene>
<evidence type="ECO:0000256" key="1">
    <source>
        <dbReference type="ARBA" id="ARBA00003109"/>
    </source>
</evidence>